<organism evidence="1 2">
    <name type="scientific">Portunus trituberculatus</name>
    <name type="common">Swimming crab</name>
    <name type="synonym">Neptunus trituberculatus</name>
    <dbReference type="NCBI Taxonomy" id="210409"/>
    <lineage>
        <taxon>Eukaryota</taxon>
        <taxon>Metazoa</taxon>
        <taxon>Ecdysozoa</taxon>
        <taxon>Arthropoda</taxon>
        <taxon>Crustacea</taxon>
        <taxon>Multicrustacea</taxon>
        <taxon>Malacostraca</taxon>
        <taxon>Eumalacostraca</taxon>
        <taxon>Eucarida</taxon>
        <taxon>Decapoda</taxon>
        <taxon>Pleocyemata</taxon>
        <taxon>Brachyura</taxon>
        <taxon>Eubrachyura</taxon>
        <taxon>Portunoidea</taxon>
        <taxon>Portunidae</taxon>
        <taxon>Portuninae</taxon>
        <taxon>Portunus</taxon>
    </lineage>
</organism>
<protein>
    <submittedName>
        <fullName evidence="1">Uncharacterized protein</fullName>
    </submittedName>
</protein>
<dbReference type="EMBL" id="VSRR010033030">
    <property type="protein sequence ID" value="MPC71517.1"/>
    <property type="molecule type" value="Genomic_DNA"/>
</dbReference>
<reference evidence="1 2" key="1">
    <citation type="submission" date="2019-05" db="EMBL/GenBank/DDBJ databases">
        <title>Another draft genome of Portunus trituberculatus and its Hox gene families provides insights of decapod evolution.</title>
        <authorList>
            <person name="Jeong J.-H."/>
            <person name="Song I."/>
            <person name="Kim S."/>
            <person name="Choi T."/>
            <person name="Kim D."/>
            <person name="Ryu S."/>
            <person name="Kim W."/>
        </authorList>
    </citation>
    <scope>NUCLEOTIDE SEQUENCE [LARGE SCALE GENOMIC DNA]</scope>
    <source>
        <tissue evidence="1">Muscle</tissue>
    </source>
</reference>
<evidence type="ECO:0000313" key="2">
    <source>
        <dbReference type="Proteomes" id="UP000324222"/>
    </source>
</evidence>
<keyword evidence="2" id="KW-1185">Reference proteome</keyword>
<dbReference type="Proteomes" id="UP000324222">
    <property type="component" value="Unassembled WGS sequence"/>
</dbReference>
<dbReference type="AlphaFoldDB" id="A0A5B7HQK9"/>
<comment type="caution">
    <text evidence="1">The sequence shown here is derived from an EMBL/GenBank/DDBJ whole genome shotgun (WGS) entry which is preliminary data.</text>
</comment>
<evidence type="ECO:0000313" key="1">
    <source>
        <dbReference type="EMBL" id="MPC71517.1"/>
    </source>
</evidence>
<name>A0A5B7HQK9_PORTR</name>
<proteinExistence type="predicted"/>
<sequence>MSSQMSAQCMDVNARSYRWSELNSKMCQMCDIGEDETVEHVIMECVKYATDRNESVAARTVWKDK</sequence>
<gene>
    <name evidence="1" type="ORF">E2C01_065794</name>
</gene>
<accession>A0A5B7HQK9</accession>